<dbReference type="InterPro" id="IPR001128">
    <property type="entry name" value="Cyt_P450"/>
</dbReference>
<proteinExistence type="inferred from homology"/>
<comment type="caution">
    <text evidence="7">The sequence shown here is derived from an EMBL/GenBank/DDBJ whole genome shotgun (WGS) entry which is preliminary data.</text>
</comment>
<dbReference type="PANTHER" id="PTHR24305">
    <property type="entry name" value="CYTOCHROME P450"/>
    <property type="match status" value="1"/>
</dbReference>
<comment type="similarity">
    <text evidence="2 5">Belongs to the cytochrome P450 family.</text>
</comment>
<evidence type="ECO:0000256" key="1">
    <source>
        <dbReference type="ARBA" id="ARBA00001971"/>
    </source>
</evidence>
<evidence type="ECO:0000256" key="5">
    <source>
        <dbReference type="RuleBase" id="RU000461"/>
    </source>
</evidence>
<keyword evidence="6" id="KW-0812">Transmembrane</keyword>
<dbReference type="PRINTS" id="PR00463">
    <property type="entry name" value="EP450I"/>
</dbReference>
<reference evidence="7 8" key="1">
    <citation type="journal article" date="2021" name="Nat. Commun.">
        <title>Genetic determinants of endophytism in the Arabidopsis root mycobiome.</title>
        <authorList>
            <person name="Mesny F."/>
            <person name="Miyauchi S."/>
            <person name="Thiergart T."/>
            <person name="Pickel B."/>
            <person name="Atanasova L."/>
            <person name="Karlsson M."/>
            <person name="Huettel B."/>
            <person name="Barry K.W."/>
            <person name="Haridas S."/>
            <person name="Chen C."/>
            <person name="Bauer D."/>
            <person name="Andreopoulos W."/>
            <person name="Pangilinan J."/>
            <person name="LaButti K."/>
            <person name="Riley R."/>
            <person name="Lipzen A."/>
            <person name="Clum A."/>
            <person name="Drula E."/>
            <person name="Henrissat B."/>
            <person name="Kohler A."/>
            <person name="Grigoriev I.V."/>
            <person name="Martin F.M."/>
            <person name="Hacquard S."/>
        </authorList>
    </citation>
    <scope>NUCLEOTIDE SEQUENCE [LARGE SCALE GENOMIC DNA]</scope>
    <source>
        <strain evidence="7 8">MPI-SDFR-AT-0080</strain>
    </source>
</reference>
<keyword evidence="3 5" id="KW-0479">Metal-binding</keyword>
<dbReference type="InterPro" id="IPR050121">
    <property type="entry name" value="Cytochrome_P450_monoxygenase"/>
</dbReference>
<evidence type="ECO:0000256" key="2">
    <source>
        <dbReference type="ARBA" id="ARBA00010617"/>
    </source>
</evidence>
<evidence type="ECO:0000256" key="4">
    <source>
        <dbReference type="ARBA" id="ARBA00023004"/>
    </source>
</evidence>
<keyword evidence="6" id="KW-1133">Transmembrane helix</keyword>
<accession>A0ABQ8FPX6</accession>
<keyword evidence="6" id="KW-0472">Membrane</keyword>
<keyword evidence="8" id="KW-1185">Reference proteome</keyword>
<keyword evidence="5" id="KW-0503">Monooxygenase</keyword>
<feature type="transmembrane region" description="Helical" evidence="6">
    <location>
        <begin position="26"/>
        <end position="49"/>
    </location>
</feature>
<evidence type="ECO:0000313" key="7">
    <source>
        <dbReference type="EMBL" id="KAH7009329.1"/>
    </source>
</evidence>
<dbReference type="Gene3D" id="1.10.630.10">
    <property type="entry name" value="Cytochrome P450"/>
    <property type="match status" value="1"/>
</dbReference>
<evidence type="ECO:0000256" key="3">
    <source>
        <dbReference type="ARBA" id="ARBA00022723"/>
    </source>
</evidence>
<name>A0ABQ8FPX6_9PEZI</name>
<keyword evidence="4 5" id="KW-0408">Iron</keyword>
<keyword evidence="5" id="KW-0560">Oxidoreductase</keyword>
<dbReference type="Proteomes" id="UP000774617">
    <property type="component" value="Unassembled WGS sequence"/>
</dbReference>
<protein>
    <submittedName>
        <fullName evidence="7">Cytochrome P450</fullName>
    </submittedName>
</protein>
<dbReference type="SUPFAM" id="SSF48264">
    <property type="entry name" value="Cytochrome P450"/>
    <property type="match status" value="1"/>
</dbReference>
<dbReference type="InterPro" id="IPR002401">
    <property type="entry name" value="Cyt_P450_E_grp-I"/>
</dbReference>
<evidence type="ECO:0000256" key="6">
    <source>
        <dbReference type="SAM" id="Phobius"/>
    </source>
</evidence>
<sequence length="529" mass="60306">MFSKLLLFSALAHVCGKYFQLPLLGQWGTFFVALLTEIAFNLVIVCYIWPFVFSPLRKLPGPKGGSFLFGHALQELGRSPGVLAWEWGKKVQHENFMRFTGFFGEEKLVPMSPAAVRQLVTNDDIQWPPELRKTMAYQLGDGLVLAEGPRHRRMKKALGPAFTPSQQRHLVPDMWKHVQRFRQKLIQIIDEQPDNVAELNMLDWTNYCTFDILGATAWGADFKGLEDPSAWYDLFDRNFPIEGHKGWDAFYVYVLPIFVDHHLLNKLPIKRYQEQLKDRKLMNDGYLSFIEQRKKKDMSTDKEGNHKDMLSVMINTKDLTEYDMIENAMTFTAAGFGTNAATLIWAIYVLATQPSITQKLRNEIRKVIPDPTQPITSTEMDAIKYLHWFVMEVTRLYPSIPNSWKQAMTDVTITGVKIPKGTQMIIPNFAINRSKAVWGPTADECIPERWDPENRKPGMETNGSYLTFSIGPKACIGKEYALRALKAVLIGLVGSFDFKYDGEDPLNNLVPGLTLRPRGGLMVKVTKAD</sequence>
<feature type="transmembrane region" description="Helical" evidence="6">
    <location>
        <begin position="331"/>
        <end position="351"/>
    </location>
</feature>
<comment type="cofactor">
    <cofactor evidence="1">
        <name>heme</name>
        <dbReference type="ChEBI" id="CHEBI:30413"/>
    </cofactor>
</comment>
<dbReference type="InterPro" id="IPR017972">
    <property type="entry name" value="Cyt_P450_CS"/>
</dbReference>
<dbReference type="Pfam" id="PF00067">
    <property type="entry name" value="p450"/>
    <property type="match status" value="1"/>
</dbReference>
<dbReference type="EMBL" id="JAGTJR010000110">
    <property type="protein sequence ID" value="KAH7009329.1"/>
    <property type="molecule type" value="Genomic_DNA"/>
</dbReference>
<dbReference type="PRINTS" id="PR00385">
    <property type="entry name" value="P450"/>
</dbReference>
<dbReference type="PANTHER" id="PTHR24305:SF166">
    <property type="entry name" value="CYTOCHROME P450 12A4, MITOCHONDRIAL-RELATED"/>
    <property type="match status" value="1"/>
</dbReference>
<evidence type="ECO:0000313" key="8">
    <source>
        <dbReference type="Proteomes" id="UP000774617"/>
    </source>
</evidence>
<dbReference type="PROSITE" id="PS00086">
    <property type="entry name" value="CYTOCHROME_P450"/>
    <property type="match status" value="1"/>
</dbReference>
<organism evidence="7 8">
    <name type="scientific">Macrophomina phaseolina</name>
    <dbReference type="NCBI Taxonomy" id="35725"/>
    <lineage>
        <taxon>Eukaryota</taxon>
        <taxon>Fungi</taxon>
        <taxon>Dikarya</taxon>
        <taxon>Ascomycota</taxon>
        <taxon>Pezizomycotina</taxon>
        <taxon>Dothideomycetes</taxon>
        <taxon>Dothideomycetes incertae sedis</taxon>
        <taxon>Botryosphaeriales</taxon>
        <taxon>Botryosphaeriaceae</taxon>
        <taxon>Macrophomina</taxon>
    </lineage>
</organism>
<gene>
    <name evidence="7" type="ORF">B0J12DRAFT_587240</name>
</gene>
<dbReference type="InterPro" id="IPR036396">
    <property type="entry name" value="Cyt_P450_sf"/>
</dbReference>
<keyword evidence="5" id="KW-0349">Heme</keyword>